<keyword evidence="4 5" id="KW-0472">Membrane</keyword>
<dbReference type="Gene3D" id="1.20.1070.10">
    <property type="entry name" value="Rhodopsin 7-helix transmembrane proteins"/>
    <property type="match status" value="1"/>
</dbReference>
<evidence type="ECO:0000259" key="6">
    <source>
        <dbReference type="PROSITE" id="PS50262"/>
    </source>
</evidence>
<comment type="subcellular location">
    <subcellularLocation>
        <location evidence="1">Membrane</location>
    </subcellularLocation>
</comment>
<keyword evidence="3 5" id="KW-1133">Transmembrane helix</keyword>
<proteinExistence type="predicted"/>
<feature type="transmembrane region" description="Helical" evidence="5">
    <location>
        <begin position="124"/>
        <end position="145"/>
    </location>
</feature>
<feature type="transmembrane region" description="Helical" evidence="5">
    <location>
        <begin position="212"/>
        <end position="236"/>
    </location>
</feature>
<dbReference type="GO" id="GO:0016020">
    <property type="term" value="C:membrane"/>
    <property type="evidence" value="ECO:0007669"/>
    <property type="project" value="UniProtKB-SubCell"/>
</dbReference>
<dbReference type="CDD" id="cd00637">
    <property type="entry name" value="7tm_classA_rhodopsin-like"/>
    <property type="match status" value="1"/>
</dbReference>
<feature type="transmembrane region" description="Helical" evidence="5">
    <location>
        <begin position="248"/>
        <end position="268"/>
    </location>
</feature>
<dbReference type="InterPro" id="IPR017452">
    <property type="entry name" value="GPCR_Rhodpsn_7TM"/>
</dbReference>
<dbReference type="PANTHER" id="PTHR23360:SF37">
    <property type="entry name" value="G-PROTEIN COUPLED RECEPTORS FAMILY 1 PROFILE DOMAIN-CONTAINING PROTEIN"/>
    <property type="match status" value="1"/>
</dbReference>
<dbReference type="PROSITE" id="PS50262">
    <property type="entry name" value="G_PROTEIN_RECEP_F1_2"/>
    <property type="match status" value="1"/>
</dbReference>
<evidence type="ECO:0000256" key="5">
    <source>
        <dbReference type="SAM" id="Phobius"/>
    </source>
</evidence>
<dbReference type="AlphaFoldDB" id="A0A7I4YI82"/>
<dbReference type="OMA" id="MLWRSSE"/>
<reference evidence="8" key="1">
    <citation type="submission" date="2020-12" db="UniProtKB">
        <authorList>
            <consortium name="WormBaseParasite"/>
        </authorList>
    </citation>
    <scope>IDENTIFICATION</scope>
    <source>
        <strain evidence="8">MHco3</strain>
    </source>
</reference>
<evidence type="ECO:0000256" key="2">
    <source>
        <dbReference type="ARBA" id="ARBA00022692"/>
    </source>
</evidence>
<accession>A0A7I4YI82</accession>
<dbReference type="InterPro" id="IPR047130">
    <property type="entry name" value="7TM_GPCR_Srsx_nematod"/>
</dbReference>
<evidence type="ECO:0000256" key="4">
    <source>
        <dbReference type="ARBA" id="ARBA00023136"/>
    </source>
</evidence>
<dbReference type="OrthoDB" id="5873055at2759"/>
<dbReference type="GO" id="GO:0004930">
    <property type="term" value="F:G protein-coupled receptor activity"/>
    <property type="evidence" value="ECO:0007669"/>
    <property type="project" value="InterPro"/>
</dbReference>
<feature type="domain" description="G-protein coupled receptors family 1 profile" evidence="6">
    <location>
        <begin position="27"/>
        <end position="221"/>
    </location>
</feature>
<evidence type="ECO:0000313" key="8">
    <source>
        <dbReference type="WBParaSite" id="HCON_00102025-00001"/>
    </source>
</evidence>
<dbReference type="SMART" id="SM01381">
    <property type="entry name" value="7TM_GPCR_Srsx"/>
    <property type="match status" value="1"/>
</dbReference>
<protein>
    <submittedName>
        <fullName evidence="8">G_PROTEIN_RECEP_F1_2 domain-containing protein</fullName>
    </submittedName>
</protein>
<feature type="transmembrane region" description="Helical" evidence="5">
    <location>
        <begin position="6"/>
        <end position="26"/>
    </location>
</feature>
<dbReference type="WBParaSite" id="HCON_00102025-00001">
    <property type="protein sequence ID" value="HCON_00102025-00001"/>
    <property type="gene ID" value="HCON_00102025"/>
</dbReference>
<feature type="transmembrane region" description="Helical" evidence="5">
    <location>
        <begin position="47"/>
        <end position="65"/>
    </location>
</feature>
<dbReference type="Proteomes" id="UP000025227">
    <property type="component" value="Unplaced"/>
</dbReference>
<dbReference type="SUPFAM" id="SSF81321">
    <property type="entry name" value="Family A G protein-coupled receptor-like"/>
    <property type="match status" value="1"/>
</dbReference>
<feature type="transmembrane region" description="Helical" evidence="5">
    <location>
        <begin position="85"/>
        <end position="112"/>
    </location>
</feature>
<feature type="transmembrane region" description="Helical" evidence="5">
    <location>
        <begin position="168"/>
        <end position="191"/>
    </location>
</feature>
<name>A0A7I4YI82_HAECO</name>
<keyword evidence="7" id="KW-1185">Reference proteome</keyword>
<evidence type="ECO:0000313" key="7">
    <source>
        <dbReference type="Proteomes" id="UP000025227"/>
    </source>
</evidence>
<dbReference type="InterPro" id="IPR000276">
    <property type="entry name" value="GPCR_Rhodpsn"/>
</dbReference>
<dbReference type="InterPro" id="IPR019424">
    <property type="entry name" value="7TM_GPCR_Srsx"/>
</dbReference>
<evidence type="ECO:0000256" key="1">
    <source>
        <dbReference type="ARBA" id="ARBA00004370"/>
    </source>
</evidence>
<dbReference type="Pfam" id="PF10320">
    <property type="entry name" value="7TM_GPCR_Srsx"/>
    <property type="match status" value="1"/>
</dbReference>
<sequence>MDQSTMTYIRYCVVSEILIFNILGVFGNIQLLWTTYRKKSTHSKPGYLLAVNAFVHIICLLFELVNATFLISHHQPTRRYCYSIIAPYIFAVTLQAIIILMKAVDLLLALLFPMWYRIMPTREYVLALVLMSSICAGALAMWGWIARDNEIIAFCNPPLGLAPEVSRFWSMANVVVNSTVVALYVIIIALVHFKGNTAAYRENRKVIRRLKAIVIIFVCSWYMAILGVNLGYVLGFSPEGLAIWQSNMVFFALVCYTQAFYVCIWRSLEYRIAFMEQLHMMVYWKQKRRVPTIGFVTLSKSRRLTTTMTSAK</sequence>
<evidence type="ECO:0000256" key="3">
    <source>
        <dbReference type="ARBA" id="ARBA00022989"/>
    </source>
</evidence>
<dbReference type="PANTHER" id="PTHR23360">
    <property type="entry name" value="G-PROTEIN COUPLED RECEPTORS FAMILY 1 PROFILE DOMAIN-CONTAINING PROTEIN-RELATED"/>
    <property type="match status" value="1"/>
</dbReference>
<keyword evidence="2 5" id="KW-0812">Transmembrane</keyword>
<organism evidence="7 8">
    <name type="scientific">Haemonchus contortus</name>
    <name type="common">Barber pole worm</name>
    <dbReference type="NCBI Taxonomy" id="6289"/>
    <lineage>
        <taxon>Eukaryota</taxon>
        <taxon>Metazoa</taxon>
        <taxon>Ecdysozoa</taxon>
        <taxon>Nematoda</taxon>
        <taxon>Chromadorea</taxon>
        <taxon>Rhabditida</taxon>
        <taxon>Rhabditina</taxon>
        <taxon>Rhabditomorpha</taxon>
        <taxon>Strongyloidea</taxon>
        <taxon>Trichostrongylidae</taxon>
        <taxon>Haemonchus</taxon>
    </lineage>
</organism>